<dbReference type="RefSeq" id="XP_031578857.1">
    <property type="nucleotide sequence ID" value="XM_031725005.1"/>
</dbReference>
<dbReference type="GeneID" id="42529025"/>
<keyword evidence="2" id="KW-1185">Reference proteome</keyword>
<protein>
    <submittedName>
        <fullName evidence="1">Uncharacterized protein</fullName>
    </submittedName>
</protein>
<dbReference type="EMBL" id="GG657457">
    <property type="protein sequence ID" value="OAT09498.1"/>
    <property type="molecule type" value="Genomic_DNA"/>
</dbReference>
<dbReference type="OrthoDB" id="10503732at2759"/>
<dbReference type="VEuPathDB" id="FungiDB:BDBG_17235"/>
<dbReference type="KEGG" id="bgh:BDBG_17235"/>
<accession>A0A179UQL6</accession>
<evidence type="ECO:0000313" key="2">
    <source>
        <dbReference type="Proteomes" id="UP000002038"/>
    </source>
</evidence>
<dbReference type="AlphaFoldDB" id="A0A179UQL6"/>
<proteinExistence type="predicted"/>
<gene>
    <name evidence="1" type="ORF">BDBG_17235</name>
</gene>
<organism evidence="1 2">
    <name type="scientific">Blastomyces gilchristii (strain SLH14081)</name>
    <name type="common">Blastomyces dermatitidis</name>
    <dbReference type="NCBI Taxonomy" id="559298"/>
    <lineage>
        <taxon>Eukaryota</taxon>
        <taxon>Fungi</taxon>
        <taxon>Dikarya</taxon>
        <taxon>Ascomycota</taxon>
        <taxon>Pezizomycotina</taxon>
        <taxon>Eurotiomycetes</taxon>
        <taxon>Eurotiomycetidae</taxon>
        <taxon>Onygenales</taxon>
        <taxon>Ajellomycetaceae</taxon>
        <taxon>Blastomyces</taxon>
    </lineage>
</organism>
<sequence>MFLPPSWITGQELPAVTKRPYTFAFQVYVSRFEQAVMKREDTHYNPGQKIKYILSIVMRLSENLLSRNMFIAYALLKPCYFGNVYWNLLDEEYYGKDKKQRVETFFNLNLRKLQVEALQKTMSELKDFKKELALAGLELIEPDPISVPELGKQPENLKFMSKIHGLADICQLCR</sequence>
<name>A0A179UQL6_BLAGS</name>
<evidence type="ECO:0000313" key="1">
    <source>
        <dbReference type="EMBL" id="OAT09498.1"/>
    </source>
</evidence>
<reference evidence="2" key="1">
    <citation type="journal article" date="2015" name="PLoS Genet.">
        <title>The dynamic genome and transcriptome of the human fungal pathogen Blastomyces and close relative Emmonsia.</title>
        <authorList>
            <person name="Munoz J.F."/>
            <person name="Gauthier G.M."/>
            <person name="Desjardins C.A."/>
            <person name="Gallo J.E."/>
            <person name="Holder J."/>
            <person name="Sullivan T.D."/>
            <person name="Marty A.J."/>
            <person name="Carmen J.C."/>
            <person name="Chen Z."/>
            <person name="Ding L."/>
            <person name="Gujja S."/>
            <person name="Magrini V."/>
            <person name="Misas E."/>
            <person name="Mitreva M."/>
            <person name="Priest M."/>
            <person name="Saif S."/>
            <person name="Whiston E.A."/>
            <person name="Young S."/>
            <person name="Zeng Q."/>
            <person name="Goldman W.E."/>
            <person name="Mardis E.R."/>
            <person name="Taylor J.W."/>
            <person name="McEwen J.G."/>
            <person name="Clay O.K."/>
            <person name="Klein B.S."/>
            <person name="Cuomo C.A."/>
        </authorList>
    </citation>
    <scope>NUCLEOTIDE SEQUENCE [LARGE SCALE GENOMIC DNA]</scope>
    <source>
        <strain evidence="2">SLH14081</strain>
    </source>
</reference>
<dbReference type="Proteomes" id="UP000002038">
    <property type="component" value="Unassembled WGS sequence"/>
</dbReference>